<dbReference type="CDD" id="cd05911">
    <property type="entry name" value="Firefly_Luc_like"/>
    <property type="match status" value="1"/>
</dbReference>
<sequence length="562" mass="61886">MPARIYRSSYPSVKVIDSDLLTYLFSNPNKTPEDKPIFIDAVSGACRTYGEIKRRTRSLAHGLRELGVKPKDIVALFSPNSIDYAITCYGIIGCGATVSPVSAAYTPLELIAQLETSGARFLIVHSSLLPTAEQAVKSIPSIQIIQADGLRDKKGKPTAESLASDCPPSPLVSIRPSEAEERVCFMCFSSGTTGRAKGVMTTHRNLVSNIQQWIVQLHSETTGKQITVAFLPLSHIYGLTSFVAMNTFVGNTAVILSRFDLEVFLSNCQKYRPEMVNVVPPVMLLMAKHPLMEKYDLSSLKRIYCAAAPLSIELREAVEARFKELYGTTVLGLQAWGMTETSPLGAAVTAERPDKRNTVGAITPNMEYRVVDPETMQDTGYEPDGSAVPGELWCRGPNVTKGYYRNEEATKNGFATDEEGRLWFRTGDIGTIDKDGFLTIVDRIKEMFKYKGLQVIPSELEGKLLEHPDVEDACVVPQWIEEQATDVPVGFVVLSQKAKARGETAAVADIDKWLNARIANHKKLRGGIRVVDAIPKSPSGKILRRELTQMLKKSKPRTGSKL</sequence>
<dbReference type="InterPro" id="IPR020845">
    <property type="entry name" value="AMP-binding_CS"/>
</dbReference>
<dbReference type="Gene3D" id="3.40.50.12780">
    <property type="entry name" value="N-terminal domain of ligase-like"/>
    <property type="match status" value="1"/>
</dbReference>
<accession>A0A0D2HIA1</accession>
<name>A0A0D2HIA1_9EURO</name>
<dbReference type="Proteomes" id="UP000053029">
    <property type="component" value="Unassembled WGS sequence"/>
</dbReference>
<keyword evidence="6" id="KW-1185">Reference proteome</keyword>
<dbReference type="Pfam" id="PF00501">
    <property type="entry name" value="AMP-binding"/>
    <property type="match status" value="1"/>
</dbReference>
<dbReference type="PANTHER" id="PTHR24096">
    <property type="entry name" value="LONG-CHAIN-FATTY-ACID--COA LIGASE"/>
    <property type="match status" value="1"/>
</dbReference>
<evidence type="ECO:0008006" key="7">
    <source>
        <dbReference type="Google" id="ProtNLM"/>
    </source>
</evidence>
<dbReference type="InterPro" id="IPR000873">
    <property type="entry name" value="AMP-dep_synth/lig_dom"/>
</dbReference>
<organism evidence="5 6">
    <name type="scientific">Fonsecaea pedrosoi CBS 271.37</name>
    <dbReference type="NCBI Taxonomy" id="1442368"/>
    <lineage>
        <taxon>Eukaryota</taxon>
        <taxon>Fungi</taxon>
        <taxon>Dikarya</taxon>
        <taxon>Ascomycota</taxon>
        <taxon>Pezizomycotina</taxon>
        <taxon>Eurotiomycetes</taxon>
        <taxon>Chaetothyriomycetidae</taxon>
        <taxon>Chaetothyriales</taxon>
        <taxon>Herpotrichiellaceae</taxon>
        <taxon>Fonsecaea</taxon>
    </lineage>
</organism>
<dbReference type="RefSeq" id="XP_013287992.1">
    <property type="nucleotide sequence ID" value="XM_013432538.1"/>
</dbReference>
<dbReference type="InterPro" id="IPR045851">
    <property type="entry name" value="AMP-bd_C_sf"/>
</dbReference>
<dbReference type="EMBL" id="KN846970">
    <property type="protein sequence ID" value="KIW84184.1"/>
    <property type="molecule type" value="Genomic_DNA"/>
</dbReference>
<dbReference type="AlphaFoldDB" id="A0A0D2HIA1"/>
<evidence type="ECO:0000259" key="4">
    <source>
        <dbReference type="Pfam" id="PF13193"/>
    </source>
</evidence>
<dbReference type="Gene3D" id="3.30.300.30">
    <property type="match status" value="1"/>
</dbReference>
<keyword evidence="2" id="KW-0436">Ligase</keyword>
<dbReference type="HOGENOM" id="CLU_000022_59_2_1"/>
<evidence type="ECO:0000313" key="6">
    <source>
        <dbReference type="Proteomes" id="UP000053029"/>
    </source>
</evidence>
<dbReference type="GO" id="GO:0016405">
    <property type="term" value="F:CoA-ligase activity"/>
    <property type="evidence" value="ECO:0007669"/>
    <property type="project" value="TreeGrafter"/>
</dbReference>
<comment type="similarity">
    <text evidence="1">Belongs to the ATP-dependent AMP-binding enzyme family.</text>
</comment>
<evidence type="ECO:0000256" key="2">
    <source>
        <dbReference type="ARBA" id="ARBA00022598"/>
    </source>
</evidence>
<evidence type="ECO:0000259" key="3">
    <source>
        <dbReference type="Pfam" id="PF00501"/>
    </source>
</evidence>
<dbReference type="SUPFAM" id="SSF56801">
    <property type="entry name" value="Acetyl-CoA synthetase-like"/>
    <property type="match status" value="1"/>
</dbReference>
<dbReference type="VEuPathDB" id="FungiDB:Z517_03433"/>
<dbReference type="InterPro" id="IPR025110">
    <property type="entry name" value="AMP-bd_C"/>
</dbReference>
<reference evidence="5 6" key="1">
    <citation type="submission" date="2015-01" db="EMBL/GenBank/DDBJ databases">
        <title>The Genome Sequence of Fonsecaea pedrosoi CBS 271.37.</title>
        <authorList>
            <consortium name="The Broad Institute Genomics Platform"/>
            <person name="Cuomo C."/>
            <person name="de Hoog S."/>
            <person name="Gorbushina A."/>
            <person name="Stielow B."/>
            <person name="Teixiera M."/>
            <person name="Abouelleil A."/>
            <person name="Chapman S.B."/>
            <person name="Priest M."/>
            <person name="Young S.K."/>
            <person name="Wortman J."/>
            <person name="Nusbaum C."/>
            <person name="Birren B."/>
        </authorList>
    </citation>
    <scope>NUCLEOTIDE SEQUENCE [LARGE SCALE GENOMIC DNA]</scope>
    <source>
        <strain evidence="5 6">CBS 271.37</strain>
    </source>
</reference>
<dbReference type="OrthoDB" id="1700726at2759"/>
<dbReference type="Pfam" id="PF13193">
    <property type="entry name" value="AMP-binding_C"/>
    <property type="match status" value="1"/>
</dbReference>
<dbReference type="PROSITE" id="PS00455">
    <property type="entry name" value="AMP_BINDING"/>
    <property type="match status" value="1"/>
</dbReference>
<protein>
    <recommendedName>
        <fullName evidence="7">4-coumarate-CoA ligase</fullName>
    </recommendedName>
</protein>
<dbReference type="GeneID" id="25302923"/>
<evidence type="ECO:0000313" key="5">
    <source>
        <dbReference type="EMBL" id="KIW84184.1"/>
    </source>
</evidence>
<feature type="domain" description="AMP-binding enzyme C-terminal" evidence="4">
    <location>
        <begin position="459"/>
        <end position="541"/>
    </location>
</feature>
<dbReference type="PANTHER" id="PTHR24096:SF149">
    <property type="entry name" value="AMP-BINDING DOMAIN-CONTAINING PROTEIN-RELATED"/>
    <property type="match status" value="1"/>
</dbReference>
<feature type="domain" description="AMP-dependent synthetase/ligase" evidence="3">
    <location>
        <begin position="27"/>
        <end position="404"/>
    </location>
</feature>
<proteinExistence type="inferred from homology"/>
<gene>
    <name evidence="5" type="ORF">Z517_03433</name>
</gene>
<dbReference type="InterPro" id="IPR042099">
    <property type="entry name" value="ANL_N_sf"/>
</dbReference>
<dbReference type="STRING" id="1442368.A0A0D2HIA1"/>
<evidence type="ECO:0000256" key="1">
    <source>
        <dbReference type="ARBA" id="ARBA00006432"/>
    </source>
</evidence>